<dbReference type="InParanoid" id="T1FJH6"/>
<dbReference type="KEGG" id="hro:HELRODRAFT_183348"/>
<accession>T1FJH6</accession>
<keyword evidence="3" id="KW-1185">Reference proteome</keyword>
<reference evidence="3" key="1">
    <citation type="submission" date="2012-12" db="EMBL/GenBank/DDBJ databases">
        <authorList>
            <person name="Hellsten U."/>
            <person name="Grimwood J."/>
            <person name="Chapman J.A."/>
            <person name="Shapiro H."/>
            <person name="Aerts A."/>
            <person name="Otillar R.P."/>
            <person name="Terry A.Y."/>
            <person name="Boore J.L."/>
            <person name="Simakov O."/>
            <person name="Marletaz F."/>
            <person name="Cho S.-J."/>
            <person name="Edsinger-Gonzales E."/>
            <person name="Havlak P."/>
            <person name="Kuo D.-H."/>
            <person name="Larsson T."/>
            <person name="Lv J."/>
            <person name="Arendt D."/>
            <person name="Savage R."/>
            <person name="Osoegawa K."/>
            <person name="de Jong P."/>
            <person name="Lindberg D.R."/>
            <person name="Seaver E.C."/>
            <person name="Weisblat D.A."/>
            <person name="Putnam N.H."/>
            <person name="Grigoriev I.V."/>
            <person name="Rokhsar D.S."/>
        </authorList>
    </citation>
    <scope>NUCLEOTIDE SEQUENCE</scope>
</reference>
<gene>
    <name evidence="2" type="primary">20208975</name>
    <name evidence="1" type="ORF">HELRODRAFT_183348</name>
</gene>
<dbReference type="EMBL" id="AMQM01008721">
    <property type="status" value="NOT_ANNOTATED_CDS"/>
    <property type="molecule type" value="Genomic_DNA"/>
</dbReference>
<reference evidence="1 3" key="2">
    <citation type="journal article" date="2013" name="Nature">
        <title>Insights into bilaterian evolution from three spiralian genomes.</title>
        <authorList>
            <person name="Simakov O."/>
            <person name="Marletaz F."/>
            <person name="Cho S.J."/>
            <person name="Edsinger-Gonzales E."/>
            <person name="Havlak P."/>
            <person name="Hellsten U."/>
            <person name="Kuo D.H."/>
            <person name="Larsson T."/>
            <person name="Lv J."/>
            <person name="Arendt D."/>
            <person name="Savage R."/>
            <person name="Osoegawa K."/>
            <person name="de Jong P."/>
            <person name="Grimwood J."/>
            <person name="Chapman J.A."/>
            <person name="Shapiro H."/>
            <person name="Aerts A."/>
            <person name="Otillar R.P."/>
            <person name="Terry A.Y."/>
            <person name="Boore J.L."/>
            <person name="Grigoriev I.V."/>
            <person name="Lindberg D.R."/>
            <person name="Seaver E.C."/>
            <person name="Weisblat D.A."/>
            <person name="Putnam N.H."/>
            <person name="Rokhsar D.S."/>
        </authorList>
    </citation>
    <scope>NUCLEOTIDE SEQUENCE</scope>
</reference>
<dbReference type="RefSeq" id="XP_009010624.1">
    <property type="nucleotide sequence ID" value="XM_009012376.1"/>
</dbReference>
<sequence length="165" mass="19541">MGNLIPRHCFLYVNDFVRCAEYCSVKLTLYGDKTVHIYYVDPIKSVTLVRGCSEYMEELAVTSYRTITYDAYKVLTNETRGNCVTSAEFKIKFPEIRHILTYRDLFDDWLSLLCNDVLTNRNFGNCVASVEFETKFPELRDKPEYKELFKEWNLCRCDYAIRRDN</sequence>
<organism evidence="2 3">
    <name type="scientific">Helobdella robusta</name>
    <name type="common">Californian leech</name>
    <dbReference type="NCBI Taxonomy" id="6412"/>
    <lineage>
        <taxon>Eukaryota</taxon>
        <taxon>Metazoa</taxon>
        <taxon>Spiralia</taxon>
        <taxon>Lophotrochozoa</taxon>
        <taxon>Annelida</taxon>
        <taxon>Clitellata</taxon>
        <taxon>Hirudinea</taxon>
        <taxon>Rhynchobdellida</taxon>
        <taxon>Glossiphoniidae</taxon>
        <taxon>Helobdella</taxon>
    </lineage>
</organism>
<reference evidence="2" key="3">
    <citation type="submission" date="2015-06" db="UniProtKB">
        <authorList>
            <consortium name="EnsemblMetazoa"/>
        </authorList>
    </citation>
    <scope>IDENTIFICATION</scope>
</reference>
<name>T1FJH6_HELRO</name>
<proteinExistence type="predicted"/>
<dbReference type="AlphaFoldDB" id="T1FJH6"/>
<dbReference type="HOGENOM" id="CLU_1612597_0_0_1"/>
<dbReference type="Proteomes" id="UP000015101">
    <property type="component" value="Unassembled WGS sequence"/>
</dbReference>
<protein>
    <submittedName>
        <fullName evidence="1 2">Uncharacterized protein</fullName>
    </submittedName>
</protein>
<dbReference type="CTD" id="20208975"/>
<dbReference type="GeneID" id="20208975"/>
<dbReference type="EnsemblMetazoa" id="HelroT183348">
    <property type="protein sequence ID" value="HelroP183348"/>
    <property type="gene ID" value="HelroG183348"/>
</dbReference>
<evidence type="ECO:0000313" key="1">
    <source>
        <dbReference type="EMBL" id="ESO11243.1"/>
    </source>
</evidence>
<evidence type="ECO:0000313" key="2">
    <source>
        <dbReference type="EnsemblMetazoa" id="HelroP183348"/>
    </source>
</evidence>
<evidence type="ECO:0000313" key="3">
    <source>
        <dbReference type="Proteomes" id="UP000015101"/>
    </source>
</evidence>
<dbReference type="EMBL" id="KB095836">
    <property type="protein sequence ID" value="ESO11243.1"/>
    <property type="molecule type" value="Genomic_DNA"/>
</dbReference>